<accession>A0AAV6YYL4</accession>
<dbReference type="AlphaFoldDB" id="A0AAV6YYL4"/>
<protein>
    <submittedName>
        <fullName evidence="1">Uncharacterized protein</fullName>
    </submittedName>
</protein>
<evidence type="ECO:0000313" key="2">
    <source>
        <dbReference type="Proteomes" id="UP000824782"/>
    </source>
</evidence>
<reference evidence="1" key="1">
    <citation type="thesis" date="2020" institute="ProQuest LLC" country="789 East Eisenhower Parkway, Ann Arbor, MI, USA">
        <title>Comparative Genomics and Chromosome Evolution.</title>
        <authorList>
            <person name="Mudd A.B."/>
        </authorList>
    </citation>
    <scope>NUCLEOTIDE SEQUENCE</scope>
    <source>
        <strain evidence="1">237g6f4</strain>
        <tissue evidence="1">Blood</tissue>
    </source>
</reference>
<name>A0AAV6YYL4_ENGPU</name>
<proteinExistence type="predicted"/>
<evidence type="ECO:0000313" key="1">
    <source>
        <dbReference type="EMBL" id="KAG8540299.1"/>
    </source>
</evidence>
<gene>
    <name evidence="1" type="ORF">GDO81_019532</name>
</gene>
<dbReference type="Proteomes" id="UP000824782">
    <property type="component" value="Unassembled WGS sequence"/>
</dbReference>
<comment type="caution">
    <text evidence="1">The sequence shown here is derived from an EMBL/GenBank/DDBJ whole genome shotgun (WGS) entry which is preliminary data.</text>
</comment>
<sequence length="92" mass="10017">MSGLGVGEIWKHLMAVGYQHISVLLLSKMYIGKGLSGANSISPFSISKKSTAILPPWPARHKSIRATRSQDGIIQVILLCRARSSKFLINLA</sequence>
<dbReference type="EMBL" id="WNYA01010876">
    <property type="protein sequence ID" value="KAG8540299.1"/>
    <property type="molecule type" value="Genomic_DNA"/>
</dbReference>
<keyword evidence="2" id="KW-1185">Reference proteome</keyword>
<organism evidence="1 2">
    <name type="scientific">Engystomops pustulosus</name>
    <name type="common">Tungara frog</name>
    <name type="synonym">Physalaemus pustulosus</name>
    <dbReference type="NCBI Taxonomy" id="76066"/>
    <lineage>
        <taxon>Eukaryota</taxon>
        <taxon>Metazoa</taxon>
        <taxon>Chordata</taxon>
        <taxon>Craniata</taxon>
        <taxon>Vertebrata</taxon>
        <taxon>Euteleostomi</taxon>
        <taxon>Amphibia</taxon>
        <taxon>Batrachia</taxon>
        <taxon>Anura</taxon>
        <taxon>Neobatrachia</taxon>
        <taxon>Hyloidea</taxon>
        <taxon>Leptodactylidae</taxon>
        <taxon>Leiuperinae</taxon>
        <taxon>Engystomops</taxon>
    </lineage>
</organism>